<reference evidence="2" key="1">
    <citation type="submission" date="2020-05" db="EMBL/GenBank/DDBJ databases">
        <authorList>
            <person name="Chiriac C."/>
            <person name="Salcher M."/>
            <person name="Ghai R."/>
            <person name="Kavagutti S V."/>
        </authorList>
    </citation>
    <scope>NUCLEOTIDE SEQUENCE</scope>
</reference>
<dbReference type="EMBL" id="CAFAAJ010000079">
    <property type="protein sequence ID" value="CAB4807362.1"/>
    <property type="molecule type" value="Genomic_DNA"/>
</dbReference>
<sequence length="145" mass="15066">MDVSTAIVLVESLTGNTWKAGEKIAANLQQSGWGVSSVCSVRKPDLHALETADLVLLGSWTDGIFVAAQRPGGAGHLWGMPSIAGKKAAAFCTYALNPGNVPAKMSGVLESKGATVLGGLALHRKKLDQHAEEYVSRLLGNLATA</sequence>
<dbReference type="EMBL" id="CAFBON010000152">
    <property type="protein sequence ID" value="CAB4995849.1"/>
    <property type="molecule type" value="Genomic_DNA"/>
</dbReference>
<name>A0A6J7NYB4_9ZZZZ</name>
<dbReference type="AlphaFoldDB" id="A0A6J7NYB4"/>
<dbReference type="InterPro" id="IPR029039">
    <property type="entry name" value="Flavoprotein-like_sf"/>
</dbReference>
<evidence type="ECO:0000313" key="2">
    <source>
        <dbReference type="EMBL" id="CAB4995849.1"/>
    </source>
</evidence>
<accession>A0A6J7NYB4</accession>
<protein>
    <submittedName>
        <fullName evidence="2">Unannotated protein</fullName>
    </submittedName>
</protein>
<proteinExistence type="predicted"/>
<organism evidence="2">
    <name type="scientific">freshwater metagenome</name>
    <dbReference type="NCBI Taxonomy" id="449393"/>
    <lineage>
        <taxon>unclassified sequences</taxon>
        <taxon>metagenomes</taxon>
        <taxon>ecological metagenomes</taxon>
    </lineage>
</organism>
<gene>
    <name evidence="1" type="ORF">UFOPK3001_01327</name>
    <name evidence="2" type="ORF">UFOPK3954_01452</name>
</gene>
<dbReference type="Gene3D" id="3.40.50.360">
    <property type="match status" value="1"/>
</dbReference>
<evidence type="ECO:0000313" key="1">
    <source>
        <dbReference type="EMBL" id="CAB4807362.1"/>
    </source>
</evidence>
<dbReference type="SUPFAM" id="SSF52218">
    <property type="entry name" value="Flavoproteins"/>
    <property type="match status" value="1"/>
</dbReference>